<dbReference type="EMBL" id="JADCNM010000001">
    <property type="protein sequence ID" value="KAG0500189.1"/>
    <property type="molecule type" value="Genomic_DNA"/>
</dbReference>
<dbReference type="OrthoDB" id="903824at2759"/>
<sequence>MMRAASDSDDCSITASSPSPLRFTNTPPIYYVESPSRDSHDGEKPSSRATPVYKSPLGSPSHLSQSRSSSASRVSGPFGLPPAVRQERRRRLMEKGWIDYTAIREAYNEGVEDDYSEKPSPVFKFCVVMAAFVLVSTVAGFILWRASKQYVPVVALESLSLDYFHAGIGQDRTGVPTKMVGISCSVEFNVSNPAPYFGIHLEEYYLSKKELQSKSIVLKGDQIPLYGAGVELDLSKTDISAPIRQGQQVRRVSSSVRCPSSAAKDNRLLQSCPRHSSPVLSISTRVDSS</sequence>
<keyword evidence="2" id="KW-1133">Transmembrane helix</keyword>
<comment type="caution">
    <text evidence="3">The sequence shown here is derived from an EMBL/GenBank/DDBJ whole genome shotgun (WGS) entry which is preliminary data.</text>
</comment>
<feature type="compositionally biased region" description="Basic and acidic residues" evidence="1">
    <location>
        <begin position="35"/>
        <end position="46"/>
    </location>
</feature>
<accession>A0A835S2I3</accession>
<evidence type="ECO:0008006" key="5">
    <source>
        <dbReference type="Google" id="ProtNLM"/>
    </source>
</evidence>
<feature type="compositionally biased region" description="Polar residues" evidence="1">
    <location>
        <begin position="11"/>
        <end position="27"/>
    </location>
</feature>
<evidence type="ECO:0000313" key="3">
    <source>
        <dbReference type="EMBL" id="KAG0500189.1"/>
    </source>
</evidence>
<dbReference type="Proteomes" id="UP000639772">
    <property type="component" value="Chromosome 1"/>
</dbReference>
<gene>
    <name evidence="3" type="ORF">HPP92_000261</name>
</gene>
<keyword evidence="2" id="KW-0812">Transmembrane</keyword>
<evidence type="ECO:0000256" key="2">
    <source>
        <dbReference type="SAM" id="Phobius"/>
    </source>
</evidence>
<reference evidence="3 4" key="1">
    <citation type="journal article" date="2020" name="Nat. Food">
        <title>A phased Vanilla planifolia genome enables genetic improvement of flavour and production.</title>
        <authorList>
            <person name="Hasing T."/>
            <person name="Tang H."/>
            <person name="Brym M."/>
            <person name="Khazi F."/>
            <person name="Huang T."/>
            <person name="Chambers A.H."/>
        </authorList>
    </citation>
    <scope>NUCLEOTIDE SEQUENCE [LARGE SCALE GENOMIC DNA]</scope>
    <source>
        <tissue evidence="3">Leaf</tissue>
    </source>
</reference>
<feature type="transmembrane region" description="Helical" evidence="2">
    <location>
        <begin position="122"/>
        <end position="144"/>
    </location>
</feature>
<keyword evidence="2" id="KW-0472">Membrane</keyword>
<dbReference type="AlphaFoldDB" id="A0A835S2I3"/>
<feature type="region of interest" description="Disordered" evidence="1">
    <location>
        <begin position="1"/>
        <end position="81"/>
    </location>
</feature>
<evidence type="ECO:0000313" key="4">
    <source>
        <dbReference type="Proteomes" id="UP000639772"/>
    </source>
</evidence>
<organism evidence="3 4">
    <name type="scientific">Vanilla planifolia</name>
    <name type="common">Vanilla</name>
    <dbReference type="NCBI Taxonomy" id="51239"/>
    <lineage>
        <taxon>Eukaryota</taxon>
        <taxon>Viridiplantae</taxon>
        <taxon>Streptophyta</taxon>
        <taxon>Embryophyta</taxon>
        <taxon>Tracheophyta</taxon>
        <taxon>Spermatophyta</taxon>
        <taxon>Magnoliopsida</taxon>
        <taxon>Liliopsida</taxon>
        <taxon>Asparagales</taxon>
        <taxon>Orchidaceae</taxon>
        <taxon>Vanilloideae</taxon>
        <taxon>Vanilleae</taxon>
        <taxon>Vanilla</taxon>
    </lineage>
</organism>
<protein>
    <recommendedName>
        <fullName evidence="5">Late embryogenesis abundant protein LEA-2 subgroup domain-containing protein</fullName>
    </recommendedName>
</protein>
<feature type="compositionally biased region" description="Low complexity" evidence="1">
    <location>
        <begin position="59"/>
        <end position="75"/>
    </location>
</feature>
<name>A0A835S2I3_VANPL</name>
<proteinExistence type="predicted"/>
<evidence type="ECO:0000256" key="1">
    <source>
        <dbReference type="SAM" id="MobiDB-lite"/>
    </source>
</evidence>